<dbReference type="Proteomes" id="UP001140087">
    <property type="component" value="Unassembled WGS sequence"/>
</dbReference>
<evidence type="ECO:0000313" key="1">
    <source>
        <dbReference type="EMBL" id="KAJ2794786.1"/>
    </source>
</evidence>
<gene>
    <name evidence="1" type="primary">RCE1</name>
    <name evidence="1" type="ORF">H4R21_005364</name>
</gene>
<protein>
    <submittedName>
        <fullName evidence="1">CAAX prenyl protease</fullName>
    </submittedName>
</protein>
<keyword evidence="1" id="KW-0378">Hydrolase</keyword>
<sequence>MDRIAEPGAAAAVAWSLAHGVLYVAGIYVATALFRVDGVSVHDRDHPRIIRRRMWGAGAATLASLGISGVLLRRWQPAQDGGAAAAALTALGLGVRAALPSAAVSLVLVCVLFLGPLVLDNLDGAFAWDRLKRVPQSLWGQPEHLRNYVVGPATEELVFRSAVVALWAAAGIATELCVLASPMIFGVAHLHRAASRLIHDGTPLGAVVLSTAVQLAYTTVFGWVAAALFVRTRSVAGPIVAHAFCNFQGLPDPRRAADHPRYKYPVWLAFAAGLAGFLVLFEPMTRPGVFIPSL</sequence>
<reference evidence="1" key="1">
    <citation type="submission" date="2022-07" db="EMBL/GenBank/DDBJ databases">
        <title>Phylogenomic reconstructions and comparative analyses of Kickxellomycotina fungi.</title>
        <authorList>
            <person name="Reynolds N.K."/>
            <person name="Stajich J.E."/>
            <person name="Barry K."/>
            <person name="Grigoriev I.V."/>
            <person name="Crous P."/>
            <person name="Smith M.E."/>
        </authorList>
    </citation>
    <scope>NUCLEOTIDE SEQUENCE</scope>
    <source>
        <strain evidence="1">BCRC 34780</strain>
    </source>
</reference>
<keyword evidence="1" id="KW-0645">Protease</keyword>
<accession>A0ACC1KT19</accession>
<dbReference type="EMBL" id="JANBUN010002381">
    <property type="protein sequence ID" value="KAJ2794786.1"/>
    <property type="molecule type" value="Genomic_DNA"/>
</dbReference>
<comment type="caution">
    <text evidence="1">The sequence shown here is derived from an EMBL/GenBank/DDBJ whole genome shotgun (WGS) entry which is preliminary data.</text>
</comment>
<organism evidence="1 2">
    <name type="scientific">Coemansia helicoidea</name>
    <dbReference type="NCBI Taxonomy" id="1286919"/>
    <lineage>
        <taxon>Eukaryota</taxon>
        <taxon>Fungi</taxon>
        <taxon>Fungi incertae sedis</taxon>
        <taxon>Zoopagomycota</taxon>
        <taxon>Kickxellomycotina</taxon>
        <taxon>Kickxellomycetes</taxon>
        <taxon>Kickxellales</taxon>
        <taxon>Kickxellaceae</taxon>
        <taxon>Coemansia</taxon>
    </lineage>
</organism>
<proteinExistence type="predicted"/>
<keyword evidence="2" id="KW-1185">Reference proteome</keyword>
<evidence type="ECO:0000313" key="2">
    <source>
        <dbReference type="Proteomes" id="UP001140087"/>
    </source>
</evidence>
<name>A0ACC1KT19_9FUNG</name>